<evidence type="ECO:0000256" key="8">
    <source>
        <dbReference type="ARBA" id="ARBA00022605"/>
    </source>
</evidence>
<dbReference type="GO" id="GO:0030170">
    <property type="term" value="F:pyridoxal phosphate binding"/>
    <property type="evidence" value="ECO:0007669"/>
    <property type="project" value="TreeGrafter"/>
</dbReference>
<evidence type="ECO:0000256" key="14">
    <source>
        <dbReference type="ARBA" id="ARBA00049007"/>
    </source>
</evidence>
<comment type="similarity">
    <text evidence="4">Belongs to the class-V pyridoxal-phosphate-dependent aminotransferase family. SerC subfamily.</text>
</comment>
<proteinExistence type="inferred from homology"/>
<evidence type="ECO:0000313" key="16">
    <source>
        <dbReference type="EMBL" id="EHM43376.1"/>
    </source>
</evidence>
<evidence type="ECO:0000256" key="12">
    <source>
        <dbReference type="ARBA" id="ARBA00031421"/>
    </source>
</evidence>
<dbReference type="Gene3D" id="3.40.640.10">
    <property type="entry name" value="Type I PLP-dependent aspartate aminotransferase-like (Major domain)"/>
    <property type="match status" value="1"/>
</dbReference>
<dbReference type="EC" id="2.6.1.52" evidence="5"/>
<evidence type="ECO:0000256" key="7">
    <source>
        <dbReference type="ARBA" id="ARBA00022576"/>
    </source>
</evidence>
<protein>
    <recommendedName>
        <fullName evidence="6">Phosphoserine aminotransferase</fullName>
        <ecNumber evidence="5">2.6.1.52</ecNumber>
    </recommendedName>
    <alternativeName>
        <fullName evidence="12">Phosphohydroxythreonine aminotransferase</fullName>
    </alternativeName>
</protein>
<evidence type="ECO:0000256" key="5">
    <source>
        <dbReference type="ARBA" id="ARBA00013030"/>
    </source>
</evidence>
<dbReference type="InterPro" id="IPR015421">
    <property type="entry name" value="PyrdxlP-dep_Trfase_major"/>
</dbReference>
<evidence type="ECO:0000256" key="2">
    <source>
        <dbReference type="ARBA" id="ARBA00003483"/>
    </source>
</evidence>
<dbReference type="AlphaFoldDB" id="G9YF41"/>
<comment type="function">
    <text evidence="2">Catalyzes the reversible conversion of 3-phosphohydroxypyruvate to phosphoserine and of 3-hydroxy-2-oxo-4-phosphonooxybutanoate to phosphohydroxythreonine.</text>
</comment>
<evidence type="ECO:0000256" key="4">
    <source>
        <dbReference type="ARBA" id="ARBA00006904"/>
    </source>
</evidence>
<evidence type="ECO:0000313" key="17">
    <source>
        <dbReference type="Proteomes" id="UP000005481"/>
    </source>
</evidence>
<evidence type="ECO:0000256" key="13">
    <source>
        <dbReference type="ARBA" id="ARBA00047630"/>
    </source>
</evidence>
<dbReference type="Gene3D" id="3.90.1150.10">
    <property type="entry name" value="Aspartate Aminotransferase, domain 1"/>
    <property type="match status" value="1"/>
</dbReference>
<evidence type="ECO:0000256" key="3">
    <source>
        <dbReference type="ARBA" id="ARBA00005099"/>
    </source>
</evidence>
<dbReference type="UniPathway" id="UPA00135">
    <property type="reaction ID" value="UER00197"/>
</dbReference>
<dbReference type="PANTHER" id="PTHR43247:SF1">
    <property type="entry name" value="PHOSPHOSERINE AMINOTRANSFERASE"/>
    <property type="match status" value="1"/>
</dbReference>
<dbReference type="EMBL" id="AGCJ01000009">
    <property type="protein sequence ID" value="EHM43376.1"/>
    <property type="molecule type" value="Genomic_DNA"/>
</dbReference>
<keyword evidence="8" id="KW-0028">Amino-acid biosynthesis</keyword>
<gene>
    <name evidence="16" type="ORF">HMPREF0080_00251</name>
</gene>
<reference evidence="16 17" key="1">
    <citation type="submission" date="2011-08" db="EMBL/GenBank/DDBJ databases">
        <authorList>
            <person name="Weinstock G."/>
            <person name="Sodergren E."/>
            <person name="Clifton S."/>
            <person name="Fulton L."/>
            <person name="Fulton B."/>
            <person name="Courtney L."/>
            <person name="Fronick C."/>
            <person name="Harrison M."/>
            <person name="Strong C."/>
            <person name="Farmer C."/>
            <person name="Delahaunty K."/>
            <person name="Markovic C."/>
            <person name="Hall O."/>
            <person name="Minx P."/>
            <person name="Tomlinson C."/>
            <person name="Mitreva M."/>
            <person name="Hou S."/>
            <person name="Chen J."/>
            <person name="Wollam A."/>
            <person name="Pepin K.H."/>
            <person name="Johnson M."/>
            <person name="Bhonagiri V."/>
            <person name="Zhang X."/>
            <person name="Suruliraj S."/>
            <person name="Warren W."/>
            <person name="Chinwalla A."/>
            <person name="Mardis E.R."/>
            <person name="Wilson R.K."/>
        </authorList>
    </citation>
    <scope>NUCLEOTIDE SEQUENCE [LARGE SCALE GENOMIC DNA]</scope>
    <source>
        <strain evidence="16 17">F0357</strain>
    </source>
</reference>
<dbReference type="GO" id="GO:0006564">
    <property type="term" value="P:L-serine biosynthetic process"/>
    <property type="evidence" value="ECO:0007669"/>
    <property type="project" value="UniProtKB-KW"/>
</dbReference>
<dbReference type="SUPFAM" id="SSF53383">
    <property type="entry name" value="PLP-dependent transferases"/>
    <property type="match status" value="1"/>
</dbReference>
<name>G9YF41_9FIRM</name>
<dbReference type="PATRIC" id="fig|861450.3.peg.238"/>
<dbReference type="PANTHER" id="PTHR43247">
    <property type="entry name" value="PHOSPHOSERINE AMINOTRANSFERASE"/>
    <property type="match status" value="1"/>
</dbReference>
<comment type="catalytic activity">
    <reaction evidence="14">
        <text>O-phospho-L-serine + 2-oxoglutarate = 3-phosphooxypyruvate + L-glutamate</text>
        <dbReference type="Rhea" id="RHEA:14329"/>
        <dbReference type="ChEBI" id="CHEBI:16810"/>
        <dbReference type="ChEBI" id="CHEBI:18110"/>
        <dbReference type="ChEBI" id="CHEBI:29985"/>
        <dbReference type="ChEBI" id="CHEBI:57524"/>
        <dbReference type="EC" id="2.6.1.52"/>
    </reaction>
</comment>
<dbReference type="STRING" id="861450.HMPREF0080_00251"/>
<dbReference type="InterPro" id="IPR015422">
    <property type="entry name" value="PyrdxlP-dep_Trfase_small"/>
</dbReference>
<evidence type="ECO:0000256" key="11">
    <source>
        <dbReference type="ARBA" id="ARBA00023299"/>
    </source>
</evidence>
<keyword evidence="11" id="KW-0718">Serine biosynthesis</keyword>
<evidence type="ECO:0000256" key="9">
    <source>
        <dbReference type="ARBA" id="ARBA00022679"/>
    </source>
</evidence>
<dbReference type="Pfam" id="PF00266">
    <property type="entry name" value="Aminotran_5"/>
    <property type="match status" value="1"/>
</dbReference>
<evidence type="ECO:0000256" key="6">
    <source>
        <dbReference type="ARBA" id="ARBA00021164"/>
    </source>
</evidence>
<dbReference type="InterPro" id="IPR015424">
    <property type="entry name" value="PyrdxlP-dep_Trfase"/>
</dbReference>
<dbReference type="GO" id="GO:0005737">
    <property type="term" value="C:cytoplasm"/>
    <property type="evidence" value="ECO:0007669"/>
    <property type="project" value="TreeGrafter"/>
</dbReference>
<comment type="catalytic activity">
    <reaction evidence="13">
        <text>4-(phosphooxy)-L-threonine + 2-oxoglutarate = (R)-3-hydroxy-2-oxo-4-phosphooxybutanoate + L-glutamate</text>
        <dbReference type="Rhea" id="RHEA:16573"/>
        <dbReference type="ChEBI" id="CHEBI:16810"/>
        <dbReference type="ChEBI" id="CHEBI:29985"/>
        <dbReference type="ChEBI" id="CHEBI:58452"/>
        <dbReference type="ChEBI" id="CHEBI:58538"/>
        <dbReference type="EC" id="2.6.1.52"/>
    </reaction>
</comment>
<feature type="domain" description="Aminotransferase class V" evidence="15">
    <location>
        <begin position="3"/>
        <end position="166"/>
    </location>
</feature>
<evidence type="ECO:0000256" key="10">
    <source>
        <dbReference type="ARBA" id="ARBA00022898"/>
    </source>
</evidence>
<accession>G9YF41</accession>
<keyword evidence="9" id="KW-0808">Transferase</keyword>
<dbReference type="HOGENOM" id="CLU_034866_2_0_9"/>
<comment type="caution">
    <text evidence="16">The sequence shown here is derived from an EMBL/GenBank/DDBJ whole genome shotgun (WGS) entry which is preliminary data.</text>
</comment>
<keyword evidence="17" id="KW-1185">Reference proteome</keyword>
<dbReference type="GO" id="GO:0004648">
    <property type="term" value="F:O-phospho-L-serine:2-oxoglutarate aminotransferase activity"/>
    <property type="evidence" value="ECO:0007669"/>
    <property type="project" value="UniProtKB-EC"/>
</dbReference>
<sequence length="177" mass="19517">MSQVDFLYAGIQKNVGPAGAVVGIIKQSFLAAAREDLPVMLKYDTFFTNDSTYNTPPVFCIYFVNKVLRWLDENGGLTVMEQKNKEKAAVVYAAIDESNGFYRGHAVKDSRSLMNVTFGLATAELEKEFIDGAEAEGLIGLKGHRSLGGCRASIYNAVTLEGCEKLAGFMERFRRSH</sequence>
<comment type="cofactor">
    <cofactor evidence="1">
        <name>pyridoxal 5'-phosphate</name>
        <dbReference type="ChEBI" id="CHEBI:597326"/>
    </cofactor>
</comment>
<evidence type="ECO:0000256" key="1">
    <source>
        <dbReference type="ARBA" id="ARBA00001933"/>
    </source>
</evidence>
<dbReference type="InterPro" id="IPR000192">
    <property type="entry name" value="Aminotrans_V_dom"/>
</dbReference>
<keyword evidence="10" id="KW-0663">Pyridoxal phosphate</keyword>
<dbReference type="FunFam" id="3.90.1150.10:FF:000006">
    <property type="entry name" value="Phosphoserine aminotransferase"/>
    <property type="match status" value="1"/>
</dbReference>
<evidence type="ECO:0000259" key="15">
    <source>
        <dbReference type="Pfam" id="PF00266"/>
    </source>
</evidence>
<organism evidence="16 17">
    <name type="scientific">Anaeroglobus geminatus F0357</name>
    <dbReference type="NCBI Taxonomy" id="861450"/>
    <lineage>
        <taxon>Bacteria</taxon>
        <taxon>Bacillati</taxon>
        <taxon>Bacillota</taxon>
        <taxon>Negativicutes</taxon>
        <taxon>Veillonellales</taxon>
        <taxon>Veillonellaceae</taxon>
        <taxon>Anaeroglobus</taxon>
    </lineage>
</organism>
<keyword evidence="7" id="KW-0032">Aminotransferase</keyword>
<dbReference type="Proteomes" id="UP000005481">
    <property type="component" value="Unassembled WGS sequence"/>
</dbReference>
<dbReference type="eggNOG" id="COG1932">
    <property type="taxonomic scope" value="Bacteria"/>
</dbReference>
<comment type="pathway">
    <text evidence="3">Amino-acid biosynthesis; L-serine biosynthesis; L-serine from 3-phospho-D-glycerate: step 2/3.</text>
</comment>
<dbReference type="InterPro" id="IPR022278">
    <property type="entry name" value="Pser_aminoTfrase"/>
</dbReference>